<evidence type="ECO:0000313" key="8">
    <source>
        <dbReference type="EMBL" id="OGZ04842.1"/>
    </source>
</evidence>
<feature type="transmembrane region" description="Helical" evidence="5">
    <location>
        <begin position="51"/>
        <end position="72"/>
    </location>
</feature>
<feature type="transmembrane region" description="Helical" evidence="5">
    <location>
        <begin position="435"/>
        <end position="454"/>
    </location>
</feature>
<dbReference type="InterPro" id="IPR004841">
    <property type="entry name" value="AA-permease/SLC12A_dom"/>
</dbReference>
<evidence type="ECO:0000256" key="4">
    <source>
        <dbReference type="ARBA" id="ARBA00023136"/>
    </source>
</evidence>
<feature type="domain" description="Amino acid permease/ SLC12A" evidence="6">
    <location>
        <begin position="23"/>
        <end position="457"/>
    </location>
</feature>
<evidence type="ECO:0000256" key="1">
    <source>
        <dbReference type="ARBA" id="ARBA00004141"/>
    </source>
</evidence>
<feature type="transmembrane region" description="Helical" evidence="5">
    <location>
        <begin position="167"/>
        <end position="185"/>
    </location>
</feature>
<evidence type="ECO:0000256" key="5">
    <source>
        <dbReference type="SAM" id="Phobius"/>
    </source>
</evidence>
<evidence type="ECO:0000313" key="9">
    <source>
        <dbReference type="Proteomes" id="UP000177122"/>
    </source>
</evidence>
<comment type="subcellular location">
    <subcellularLocation>
        <location evidence="1">Membrane</location>
        <topology evidence="1">Multi-pass membrane protein</topology>
    </subcellularLocation>
</comment>
<dbReference type="SUPFAM" id="SSF52402">
    <property type="entry name" value="Adenine nucleotide alpha hydrolases-like"/>
    <property type="match status" value="2"/>
</dbReference>
<dbReference type="AlphaFoldDB" id="A0A1G2CUD5"/>
<dbReference type="Pfam" id="PF00324">
    <property type="entry name" value="AA_permease"/>
    <property type="match status" value="1"/>
</dbReference>
<dbReference type="InterPro" id="IPR050367">
    <property type="entry name" value="APC_superfamily"/>
</dbReference>
<dbReference type="CDD" id="cd00293">
    <property type="entry name" value="USP-like"/>
    <property type="match status" value="1"/>
</dbReference>
<dbReference type="GO" id="GO:0016020">
    <property type="term" value="C:membrane"/>
    <property type="evidence" value="ECO:0007669"/>
    <property type="project" value="UniProtKB-SubCell"/>
</dbReference>
<evidence type="ECO:0000259" key="6">
    <source>
        <dbReference type="Pfam" id="PF00324"/>
    </source>
</evidence>
<keyword evidence="2 5" id="KW-0812">Transmembrane</keyword>
<dbReference type="Gene3D" id="3.40.50.12370">
    <property type="match status" value="1"/>
</dbReference>
<feature type="transmembrane region" description="Helical" evidence="5">
    <location>
        <begin position="23"/>
        <end position="45"/>
    </location>
</feature>
<comment type="caution">
    <text evidence="8">The sequence shown here is derived from an EMBL/GenBank/DDBJ whole genome shotgun (WGS) entry which is preliminary data.</text>
</comment>
<evidence type="ECO:0000256" key="3">
    <source>
        <dbReference type="ARBA" id="ARBA00022989"/>
    </source>
</evidence>
<sequence length="764" mass="83753">MQNQRQQKTPEIQLARTLGIPEVTLLGIGALLGGGIFTLLGTAAGLAGGGLVFSMLLGSGIAFINLNAYVALATTFPQAGGGYHWVKEGLGDLSGFLSGWCSWMASAVACALYSVSFGFFMQELIFDYLHLPHGSLSEVGWEITFTLSILLLFGFINYRGVKLSGKIGGGIAMIIVGILAFYVTYGLKHMALNPELLRINFSPLLPMGLAGVIQAAALFYIAFEGSEVQAQAGEEVENPAKVLKVGLFASWAVVSIIYVFIAVILIGATDGGGISSAQFLGQASERAIIVSAEGIMPFGYLIMLIAGLLANLAALNATIYSSSRVLFSLGRDRLVFPSLGKMHPIYFIPTRALLLSLAFIAAVATFLPLKDIASAADILFIVLFMQLNIAYIQLRRQKPEAKWQYIVPFEPYLPLVAVFLYVLLAIALFHVSPLAIYFLLIWVLIGLVNYYGYAKRVEREDHAREVVYEHSTRFHPKSEYRVVLPVGSEKNWHSFAQIASAMTKEEGGDLIALRIHEMKANDVIADAFHSSRDKRVLEEIEEDMASMKMNIDTRIVASRSVPEAILDTIQSENADLVLLNWDGDVNTKGFIFGRKIDVVLHRAKCDLLTVKLGLEDHKKKVIIPVAIDANPNLRFTGKVATALCHSFDSTVMVVMVVPTDVLGKEDERFKKILEIRVRELKIKAPGQVESMLVYSDYLSSGILRVASGYDVVLLPAARGRITRAIGVGSIPEQVAKNCRRKTVLIAKGYKGIAQPFWEYLSNRF</sequence>
<name>A0A1G2CUD5_9BACT</name>
<feature type="transmembrane region" description="Helical" evidence="5">
    <location>
        <begin position="412"/>
        <end position="429"/>
    </location>
</feature>
<dbReference type="PANTHER" id="PTHR42770">
    <property type="entry name" value="AMINO ACID TRANSPORTER-RELATED"/>
    <property type="match status" value="1"/>
</dbReference>
<reference evidence="8 9" key="1">
    <citation type="journal article" date="2016" name="Nat. Commun.">
        <title>Thousands of microbial genomes shed light on interconnected biogeochemical processes in an aquifer system.</title>
        <authorList>
            <person name="Anantharaman K."/>
            <person name="Brown C.T."/>
            <person name="Hug L.A."/>
            <person name="Sharon I."/>
            <person name="Castelle C.J."/>
            <person name="Probst A.J."/>
            <person name="Thomas B.C."/>
            <person name="Singh A."/>
            <person name="Wilkins M.J."/>
            <person name="Karaoz U."/>
            <person name="Brodie E.L."/>
            <person name="Williams K.H."/>
            <person name="Hubbard S.S."/>
            <person name="Banfield J.F."/>
        </authorList>
    </citation>
    <scope>NUCLEOTIDE SEQUENCE [LARGE SCALE GENOMIC DNA]</scope>
</reference>
<proteinExistence type="predicted"/>
<dbReference type="PANTHER" id="PTHR42770:SF11">
    <property type="entry name" value="INNER MEMBRANE TRANSPORT PROTEIN YBAT"/>
    <property type="match status" value="1"/>
</dbReference>
<evidence type="ECO:0000259" key="7">
    <source>
        <dbReference type="Pfam" id="PF00582"/>
    </source>
</evidence>
<organism evidence="8 9">
    <name type="scientific">Candidatus Lloydbacteria bacterium RIFCSPHIGHO2_01_FULL_49_22</name>
    <dbReference type="NCBI Taxonomy" id="1798658"/>
    <lineage>
        <taxon>Bacteria</taxon>
        <taxon>Candidatus Lloydiibacteriota</taxon>
    </lineage>
</organism>
<dbReference type="GO" id="GO:0055085">
    <property type="term" value="P:transmembrane transport"/>
    <property type="evidence" value="ECO:0007669"/>
    <property type="project" value="InterPro"/>
</dbReference>
<dbReference type="InterPro" id="IPR006016">
    <property type="entry name" value="UspA"/>
</dbReference>
<gene>
    <name evidence="8" type="ORF">A2845_05110</name>
</gene>
<feature type="domain" description="UspA" evidence="7">
    <location>
        <begin position="481"/>
        <end position="611"/>
    </location>
</feature>
<keyword evidence="4 5" id="KW-0472">Membrane</keyword>
<feature type="transmembrane region" description="Helical" evidence="5">
    <location>
        <begin position="139"/>
        <end position="158"/>
    </location>
</feature>
<protein>
    <submittedName>
        <fullName evidence="8">Uncharacterized protein</fullName>
    </submittedName>
</protein>
<dbReference type="Proteomes" id="UP000177122">
    <property type="component" value="Unassembled WGS sequence"/>
</dbReference>
<keyword evidence="3 5" id="KW-1133">Transmembrane helix</keyword>
<feature type="transmembrane region" description="Helical" evidence="5">
    <location>
        <begin position="243"/>
        <end position="266"/>
    </location>
</feature>
<feature type="transmembrane region" description="Helical" evidence="5">
    <location>
        <begin position="93"/>
        <end position="119"/>
    </location>
</feature>
<accession>A0A1G2CUD5</accession>
<evidence type="ECO:0000256" key="2">
    <source>
        <dbReference type="ARBA" id="ARBA00022692"/>
    </source>
</evidence>
<dbReference type="Pfam" id="PF00582">
    <property type="entry name" value="Usp"/>
    <property type="match status" value="1"/>
</dbReference>
<dbReference type="EMBL" id="MHLI01000019">
    <property type="protein sequence ID" value="OGZ04842.1"/>
    <property type="molecule type" value="Genomic_DNA"/>
</dbReference>
<feature type="transmembrane region" description="Helical" evidence="5">
    <location>
        <begin position="372"/>
        <end position="391"/>
    </location>
</feature>
<feature type="transmembrane region" description="Helical" evidence="5">
    <location>
        <begin position="205"/>
        <end position="223"/>
    </location>
</feature>
<dbReference type="Gene3D" id="1.20.1740.10">
    <property type="entry name" value="Amino acid/polyamine transporter I"/>
    <property type="match status" value="1"/>
</dbReference>
<feature type="transmembrane region" description="Helical" evidence="5">
    <location>
        <begin position="344"/>
        <end position="366"/>
    </location>
</feature>